<gene>
    <name evidence="1" type="ordered locus">AMIS_80860</name>
</gene>
<evidence type="ECO:0000313" key="1">
    <source>
        <dbReference type="EMBL" id="BAL93306.1"/>
    </source>
</evidence>
<dbReference type="HOGENOM" id="CLU_1275447_0_0_11"/>
<evidence type="ECO:0000313" key="2">
    <source>
        <dbReference type="Proteomes" id="UP000007882"/>
    </source>
</evidence>
<organism evidence="1 2">
    <name type="scientific">Actinoplanes missouriensis (strain ATCC 14538 / DSM 43046 / CBS 188.64 / JCM 3121 / NBRC 102363 / NCIMB 12654 / NRRL B-3342 / UNCC 431)</name>
    <dbReference type="NCBI Taxonomy" id="512565"/>
    <lineage>
        <taxon>Bacteria</taxon>
        <taxon>Bacillati</taxon>
        <taxon>Actinomycetota</taxon>
        <taxon>Actinomycetes</taxon>
        <taxon>Micromonosporales</taxon>
        <taxon>Micromonosporaceae</taxon>
        <taxon>Actinoplanes</taxon>
    </lineage>
</organism>
<accession>I0HJW9</accession>
<name>I0HJW9_ACTM4</name>
<dbReference type="EMBL" id="AP012319">
    <property type="protein sequence ID" value="BAL93306.1"/>
    <property type="molecule type" value="Genomic_DNA"/>
</dbReference>
<dbReference type="AlphaFoldDB" id="I0HJW9"/>
<proteinExistence type="predicted"/>
<dbReference type="KEGG" id="ams:AMIS_80860"/>
<keyword evidence="2" id="KW-1185">Reference proteome</keyword>
<reference evidence="1 2" key="1">
    <citation type="submission" date="2012-02" db="EMBL/GenBank/DDBJ databases">
        <title>Complete genome sequence of Actinoplanes missouriensis 431 (= NBRC 102363).</title>
        <authorList>
            <person name="Ohnishi Y."/>
            <person name="Ishikawa J."/>
            <person name="Sekine M."/>
            <person name="Hosoyama A."/>
            <person name="Harada T."/>
            <person name="Narita H."/>
            <person name="Hata T."/>
            <person name="Konno Y."/>
            <person name="Tutikane K."/>
            <person name="Fujita N."/>
            <person name="Horinouchi S."/>
            <person name="Hayakawa M."/>
        </authorList>
    </citation>
    <scope>NUCLEOTIDE SEQUENCE [LARGE SCALE GENOMIC DNA]</scope>
    <source>
        <strain evidence="2">ATCC 14538 / DSM 43046 / CBS 188.64 / JCM 3121 / NBRC 102363 / NCIMB 12654 / NRRL B-3342 / UNCC 431</strain>
    </source>
</reference>
<sequence length="216" mass="21852">MRPQRSRPVVFSPGGCSAPRLFHDSPERRHEGVSAGCCHAGVSAGCCHAGVSADCRQDGVSAGCCHDGVSAGCCQEGVSAGCRHEGVDADGCCQDGVCVDGRCHDGVCSTGVVARRCQDAGPSLVSSASVVVGQAVPGMADFSAAAAISSSVCQASVVDRHTCDPVDERHSVVCRQRAPVARHSAVSVRQPVPSAGNAVRPVDATSDQRLVVGSTA</sequence>
<dbReference type="Proteomes" id="UP000007882">
    <property type="component" value="Chromosome"/>
</dbReference>
<protein>
    <submittedName>
        <fullName evidence="1">Uncharacterized protein</fullName>
    </submittedName>
</protein>